<reference evidence="1 2" key="1">
    <citation type="journal article" date="2021" name="Elife">
        <title>Chloroplast acquisition without the gene transfer in kleptoplastic sea slugs, Plakobranchus ocellatus.</title>
        <authorList>
            <person name="Maeda T."/>
            <person name="Takahashi S."/>
            <person name="Yoshida T."/>
            <person name="Shimamura S."/>
            <person name="Takaki Y."/>
            <person name="Nagai Y."/>
            <person name="Toyoda A."/>
            <person name="Suzuki Y."/>
            <person name="Arimoto A."/>
            <person name="Ishii H."/>
            <person name="Satoh N."/>
            <person name="Nishiyama T."/>
            <person name="Hasebe M."/>
            <person name="Maruyama T."/>
            <person name="Minagawa J."/>
            <person name="Obokata J."/>
            <person name="Shigenobu S."/>
        </authorList>
    </citation>
    <scope>NUCLEOTIDE SEQUENCE [LARGE SCALE GENOMIC DNA]</scope>
</reference>
<name>A0AAV3ZAS4_9GAST</name>
<evidence type="ECO:0000313" key="2">
    <source>
        <dbReference type="Proteomes" id="UP000735302"/>
    </source>
</evidence>
<protein>
    <submittedName>
        <fullName evidence="1">Uncharacterized protein</fullName>
    </submittedName>
</protein>
<evidence type="ECO:0000313" key="1">
    <source>
        <dbReference type="EMBL" id="GFN91043.1"/>
    </source>
</evidence>
<comment type="caution">
    <text evidence="1">The sequence shown here is derived from an EMBL/GenBank/DDBJ whole genome shotgun (WGS) entry which is preliminary data.</text>
</comment>
<gene>
    <name evidence="1" type="ORF">PoB_001754900</name>
</gene>
<keyword evidence="2" id="KW-1185">Reference proteome</keyword>
<sequence length="189" mass="21356">MQVANLLLDTFITAISRDLMTCQPKRIFSYLRTEEKRALAELRNSTDITIQLADKDPQGGQPREAIISGNGCPTEMTSMFVDDHPKDLVKDLPSYMKDDMDSVRKIQTLHGADPLPIDSLLCTLYWRMGGVRDVNLLQISFAGAFTSSLYCNTSLFFILRKYLAANARDGYRNTHDSTLCKSIIMETFE</sequence>
<dbReference type="AlphaFoldDB" id="A0AAV3ZAS4"/>
<accession>A0AAV3ZAS4</accession>
<dbReference type="EMBL" id="BLXT01002087">
    <property type="protein sequence ID" value="GFN91043.1"/>
    <property type="molecule type" value="Genomic_DNA"/>
</dbReference>
<dbReference type="Proteomes" id="UP000735302">
    <property type="component" value="Unassembled WGS sequence"/>
</dbReference>
<organism evidence="1 2">
    <name type="scientific">Plakobranchus ocellatus</name>
    <dbReference type="NCBI Taxonomy" id="259542"/>
    <lineage>
        <taxon>Eukaryota</taxon>
        <taxon>Metazoa</taxon>
        <taxon>Spiralia</taxon>
        <taxon>Lophotrochozoa</taxon>
        <taxon>Mollusca</taxon>
        <taxon>Gastropoda</taxon>
        <taxon>Heterobranchia</taxon>
        <taxon>Euthyneura</taxon>
        <taxon>Panpulmonata</taxon>
        <taxon>Sacoglossa</taxon>
        <taxon>Placobranchoidea</taxon>
        <taxon>Plakobranchidae</taxon>
        <taxon>Plakobranchus</taxon>
    </lineage>
</organism>
<proteinExistence type="predicted"/>